<evidence type="ECO:0000313" key="2">
    <source>
        <dbReference type="Proteomes" id="UP000679220"/>
    </source>
</evidence>
<sequence length="64" mass="7289">MSNVLTKHFQYTGTDDFDKSLDEQINDFIKKEVITTDNLIDIKFSGHSDQGVATYSALLLYKKS</sequence>
<dbReference type="Pfam" id="PF10957">
    <property type="entry name" value="Spore_Cse60"/>
    <property type="match status" value="1"/>
</dbReference>
<dbReference type="RefSeq" id="WP_212192201.1">
    <property type="nucleotide sequence ID" value="NZ_JAGTAR010000028.1"/>
</dbReference>
<reference evidence="1" key="2">
    <citation type="submission" date="2021-04" db="EMBL/GenBank/DDBJ databases">
        <authorList>
            <person name="Zhang T."/>
            <person name="Zhang Y."/>
            <person name="Lu D."/>
            <person name="Zuo D."/>
            <person name="Du Z."/>
        </authorList>
    </citation>
    <scope>NUCLEOTIDE SEQUENCE</scope>
    <source>
        <strain evidence="1">JR1</strain>
    </source>
</reference>
<dbReference type="Proteomes" id="UP000679220">
    <property type="component" value="Unassembled WGS sequence"/>
</dbReference>
<dbReference type="EMBL" id="JAGTAR010000028">
    <property type="protein sequence ID" value="MBR8537176.1"/>
    <property type="molecule type" value="Genomic_DNA"/>
</dbReference>
<protein>
    <submittedName>
        <fullName evidence="1">Sporulation protein Cse60</fullName>
    </submittedName>
</protein>
<gene>
    <name evidence="1" type="ORF">KDU71_16520</name>
</gene>
<comment type="caution">
    <text evidence="1">The sequence shown here is derived from an EMBL/GenBank/DDBJ whole genome shotgun (WGS) entry which is preliminary data.</text>
</comment>
<organism evidence="1 2">
    <name type="scientific">Carboxylicivirga sediminis</name>
    <dbReference type="NCBI Taxonomy" id="2006564"/>
    <lineage>
        <taxon>Bacteria</taxon>
        <taxon>Pseudomonadati</taxon>
        <taxon>Bacteroidota</taxon>
        <taxon>Bacteroidia</taxon>
        <taxon>Marinilabiliales</taxon>
        <taxon>Marinilabiliaceae</taxon>
        <taxon>Carboxylicivirga</taxon>
    </lineage>
</organism>
<evidence type="ECO:0000313" key="1">
    <source>
        <dbReference type="EMBL" id="MBR8537176.1"/>
    </source>
</evidence>
<reference evidence="1" key="1">
    <citation type="journal article" date="2018" name="Int. J. Syst. Evol. Microbiol.">
        <title>Carboxylicivirga sediminis sp. nov., isolated from coastal sediment.</title>
        <authorList>
            <person name="Wang F.Q."/>
            <person name="Ren L.H."/>
            <person name="Zou R.J."/>
            <person name="Sun Y.Z."/>
            <person name="Liu X.J."/>
            <person name="Jiang F."/>
            <person name="Liu L.J."/>
        </authorList>
    </citation>
    <scope>NUCLEOTIDE SEQUENCE</scope>
    <source>
        <strain evidence="1">JR1</strain>
    </source>
</reference>
<name>A0A941F5G2_9BACT</name>
<dbReference type="AlphaFoldDB" id="A0A941F5G2"/>
<dbReference type="InterPro" id="IPR020296">
    <property type="entry name" value="Spore_Cse60"/>
</dbReference>
<proteinExistence type="predicted"/>
<accession>A0A941F5G2</accession>
<keyword evidence="2" id="KW-1185">Reference proteome</keyword>